<keyword evidence="1" id="KW-0812">Transmembrane</keyword>
<comment type="caution">
    <text evidence="2">The sequence shown here is derived from an EMBL/GenBank/DDBJ whole genome shotgun (WGS) entry which is preliminary data.</text>
</comment>
<dbReference type="AlphaFoldDB" id="A0A368KQ99"/>
<accession>A0A368KQ99</accession>
<evidence type="ECO:0000313" key="3">
    <source>
        <dbReference type="Proteomes" id="UP000253562"/>
    </source>
</evidence>
<evidence type="ECO:0000256" key="1">
    <source>
        <dbReference type="SAM" id="Phobius"/>
    </source>
</evidence>
<keyword evidence="1" id="KW-1133">Transmembrane helix</keyword>
<reference evidence="2 3" key="1">
    <citation type="submission" date="2018-07" db="EMBL/GenBank/DDBJ databases">
        <title>Comparative genomes isolates from brazilian mangrove.</title>
        <authorList>
            <person name="De Araujo J.E."/>
            <person name="Taketani R.G."/>
            <person name="Silva M.C.P."/>
            <person name="Lourenco M.V."/>
            <person name="Oliveira V.M."/>
            <person name="Andreote F.D."/>
        </authorList>
    </citation>
    <scope>NUCLEOTIDE SEQUENCE [LARGE SCALE GENOMIC DNA]</scope>
    <source>
        <strain evidence="2 3">HEX PRIS-MGV</strain>
    </source>
</reference>
<feature type="transmembrane region" description="Helical" evidence="1">
    <location>
        <begin position="86"/>
        <end position="108"/>
    </location>
</feature>
<dbReference type="Proteomes" id="UP000253562">
    <property type="component" value="Unassembled WGS sequence"/>
</dbReference>
<proteinExistence type="predicted"/>
<gene>
    <name evidence="2" type="ORF">DTL42_13675</name>
</gene>
<name>A0A368KQ99_9BACT</name>
<feature type="transmembrane region" description="Helical" evidence="1">
    <location>
        <begin position="128"/>
        <end position="153"/>
    </location>
</feature>
<organism evidence="2 3">
    <name type="scientific">Bremerella cremea</name>
    <dbReference type="NCBI Taxonomy" id="1031537"/>
    <lineage>
        <taxon>Bacteria</taxon>
        <taxon>Pseudomonadati</taxon>
        <taxon>Planctomycetota</taxon>
        <taxon>Planctomycetia</taxon>
        <taxon>Pirellulales</taxon>
        <taxon>Pirellulaceae</taxon>
        <taxon>Bremerella</taxon>
    </lineage>
</organism>
<sequence length="171" mass="19058">MKLFPCSISGCFSGLHLSKDNKANVLFRYDETNEYAVPNHDAVQAMFRLGPGSYVLWKCVDSLVRDAAKLARSVCGCRQSNANEAVWPAFIPSLAFTWLVGLVVQIHSYSEAIEFHRTTGYPIFEDGVVMELLVMLPTLFLIYGSIGAVVAILSSLVGQHMREFVMNTVRY</sequence>
<dbReference type="EMBL" id="QPEX01000027">
    <property type="protein sequence ID" value="RCS48249.1"/>
    <property type="molecule type" value="Genomic_DNA"/>
</dbReference>
<evidence type="ECO:0000313" key="2">
    <source>
        <dbReference type="EMBL" id="RCS48249.1"/>
    </source>
</evidence>
<keyword evidence="1" id="KW-0472">Membrane</keyword>
<protein>
    <submittedName>
        <fullName evidence="2">Uncharacterized protein</fullName>
    </submittedName>
</protein>